<reference evidence="4" key="1">
    <citation type="submission" date="2003-08" db="EMBL/GenBank/DDBJ databases">
        <authorList>
            <person name="Birren B."/>
            <person name="Nusbaum C."/>
            <person name="Abebe A."/>
            <person name="Abouelleil A."/>
            <person name="Adekoya E."/>
            <person name="Ait-zahra M."/>
            <person name="Allen N."/>
            <person name="Allen T."/>
            <person name="An P."/>
            <person name="Anderson M."/>
            <person name="Anderson S."/>
            <person name="Arachchi H."/>
            <person name="Armbruster J."/>
            <person name="Bachantsang P."/>
            <person name="Baldwin J."/>
            <person name="Barry A."/>
            <person name="Bayul T."/>
            <person name="Blitshsteyn B."/>
            <person name="Bloom T."/>
            <person name="Blye J."/>
            <person name="Boguslavskiy L."/>
            <person name="Borowsky M."/>
            <person name="Boukhgalter B."/>
            <person name="Brunache A."/>
            <person name="Butler J."/>
            <person name="Calixte N."/>
            <person name="Calvo S."/>
            <person name="Camarata J."/>
            <person name="Campo K."/>
            <person name="Chang J."/>
            <person name="Cheshatsang Y."/>
            <person name="Citroen M."/>
            <person name="Collymore A."/>
            <person name="Considine T."/>
            <person name="Cook A."/>
            <person name="Cooke P."/>
            <person name="Corum B."/>
            <person name="Cuomo C."/>
            <person name="David R."/>
            <person name="Dawoe T."/>
            <person name="Degray S."/>
            <person name="Dodge S."/>
            <person name="Dooley K."/>
            <person name="Dorje P."/>
            <person name="Dorjee K."/>
            <person name="Dorris L."/>
            <person name="Duffey N."/>
            <person name="Dupes A."/>
            <person name="Elkins T."/>
            <person name="Engels R."/>
            <person name="Erickson J."/>
            <person name="Farina A."/>
            <person name="Faro S."/>
            <person name="Ferreira P."/>
            <person name="Fischer H."/>
            <person name="Fitzgerald M."/>
            <person name="Foley K."/>
            <person name="Gage D."/>
            <person name="Galagan J."/>
            <person name="Gearin G."/>
            <person name="Gnerre S."/>
            <person name="Gnirke A."/>
            <person name="Goyette A."/>
            <person name="Graham J."/>
            <person name="Grandbois E."/>
            <person name="Gyaltsen K."/>
            <person name="Hafez N."/>
            <person name="Hagopian D."/>
            <person name="Hagos B."/>
            <person name="Hall J."/>
            <person name="Hatcher B."/>
            <person name="Heller A."/>
            <person name="Higgins H."/>
            <person name="Honan T."/>
            <person name="Horn A."/>
            <person name="Houde N."/>
            <person name="Hughes L."/>
            <person name="Hulme W."/>
            <person name="Husby E."/>
            <person name="Iliev I."/>
            <person name="Jaffe D."/>
            <person name="Jones C."/>
            <person name="Kamal M."/>
            <person name="Kamat A."/>
            <person name="Kamvysselis M."/>
            <person name="Karlsson E."/>
            <person name="Kells C."/>
            <person name="Kieu A."/>
            <person name="Kisner P."/>
            <person name="Kodira C."/>
            <person name="Kulbokas E."/>
            <person name="Labutti K."/>
            <person name="Lama D."/>
            <person name="Landers T."/>
            <person name="Leger J."/>
            <person name="Levine S."/>
            <person name="Lewis D."/>
            <person name="Lewis T."/>
            <person name="Lindblad-toh K."/>
            <person name="Liu X."/>
            <person name="Lokyitsang T."/>
            <person name="Lokyitsang Y."/>
            <person name="Lucien O."/>
            <person name="Lui A."/>
            <person name="Ma L.J."/>
            <person name="Mabbitt R."/>
            <person name="Macdonald J."/>
            <person name="Maclean C."/>
            <person name="Major J."/>
            <person name="Manning J."/>
            <person name="Marabella R."/>
            <person name="Maru K."/>
            <person name="Matthews C."/>
            <person name="Mauceli E."/>
            <person name="Mccarthy M."/>
            <person name="Mcdonough S."/>
            <person name="Mcghee T."/>
            <person name="Meldrim J."/>
            <person name="Meneus L."/>
            <person name="Mesirov J."/>
            <person name="Mihalev A."/>
            <person name="Mihova T."/>
            <person name="Mikkelsen T."/>
            <person name="Mlenga V."/>
            <person name="Moru K."/>
            <person name="Mozes J."/>
            <person name="Mulrain L."/>
            <person name="Munson G."/>
            <person name="Naylor J."/>
            <person name="Newes C."/>
            <person name="Nguyen C."/>
            <person name="Nguyen N."/>
            <person name="Nguyen T."/>
            <person name="Nicol R."/>
            <person name="Nielsen C."/>
            <person name="Nizzari M."/>
            <person name="Norbu C."/>
            <person name="Norbu N."/>
            <person name="O'donnell P."/>
            <person name="Okoawo O."/>
            <person name="O'leary S."/>
            <person name="Omotosho B."/>
            <person name="O'neill K."/>
            <person name="Osman S."/>
            <person name="Parker S."/>
            <person name="Perrin D."/>
            <person name="Phunkhang P."/>
            <person name="Piqani B."/>
            <person name="Purcell S."/>
            <person name="Rachupka T."/>
            <person name="Ramasamy U."/>
            <person name="Rameau R."/>
            <person name="Ray V."/>
            <person name="Raymond C."/>
            <person name="Retta R."/>
            <person name="Richardson S."/>
            <person name="Rise C."/>
            <person name="Rodriguez J."/>
            <person name="Rogers J."/>
            <person name="Rogov P."/>
            <person name="Rutman M."/>
            <person name="Schupbach R."/>
            <person name="Seaman C."/>
            <person name="Settipalli S."/>
            <person name="Sharpe T."/>
            <person name="Sheridan J."/>
            <person name="Sherpa N."/>
            <person name="Shi J."/>
            <person name="Smirnov S."/>
            <person name="Smith C."/>
            <person name="Sougnez C."/>
            <person name="Spencer B."/>
            <person name="Stalker J."/>
            <person name="Stange-thomann N."/>
            <person name="Stavropoulos S."/>
            <person name="Stetson K."/>
            <person name="Stone C."/>
            <person name="Stone S."/>
            <person name="Stubbs M."/>
            <person name="Talamas J."/>
            <person name="Tchuinga P."/>
            <person name="Tenzing P."/>
            <person name="Tesfaye S."/>
            <person name="Theodore J."/>
            <person name="Thoulutsang Y."/>
            <person name="Topham K."/>
            <person name="Towey S."/>
            <person name="Tsamla T."/>
            <person name="Tsomo N."/>
            <person name="Vallee D."/>
            <person name="Vassiliev H."/>
            <person name="Venkataraman V."/>
            <person name="Vinson J."/>
            <person name="Vo A."/>
            <person name="Wade C."/>
            <person name="Wang S."/>
            <person name="Wangchuk T."/>
            <person name="Wangdi T."/>
            <person name="Whittaker C."/>
            <person name="Wilkinson J."/>
            <person name="Wu Y."/>
            <person name="Wyman D."/>
            <person name="Yadav S."/>
            <person name="Yang S."/>
            <person name="Yang X."/>
            <person name="Yeager S."/>
            <person name="Yee E."/>
            <person name="Young G."/>
            <person name="Zainoun J."/>
            <person name="Zembeck L."/>
            <person name="Zimmer A."/>
            <person name="Zody M."/>
            <person name="Lander E."/>
        </authorList>
    </citation>
    <scope>NUCLEOTIDE SEQUENCE [LARGE SCALE GENOMIC DNA]</scope>
</reference>
<dbReference type="SUPFAM" id="SSF75399">
    <property type="entry name" value="Plakin repeat"/>
    <property type="match status" value="1"/>
</dbReference>
<dbReference type="GO" id="GO:0016020">
    <property type="term" value="C:membrane"/>
    <property type="evidence" value="ECO:0007669"/>
    <property type="project" value="TreeGrafter"/>
</dbReference>
<dbReference type="Pfam" id="PF00681">
    <property type="entry name" value="Plectin"/>
    <property type="match status" value="2"/>
</dbReference>
<sequence length="217" mass="24115">MHYAVSTTITEAYTLFGISYTKPEENFTIGRFHEICSQPKKIIVTSTTREKRRKSRQNIHFTSGWKRQVSLNDLFKAGVVTESTVTKIETGELEQADVEKSLKLYLVGEEPIAGLIMSDTGEKISIYNAWKQGLIRRGTSISLLEAQAATGRVIDVKTADKLSVKEASERGVIGGQFEAILSRAERAVYGYTTRTSPDTLSLFEAMKRGLDGLRITA</sequence>
<reference evidence="3" key="2">
    <citation type="submission" date="2025-08" db="UniProtKB">
        <authorList>
            <consortium name="Ensembl"/>
        </authorList>
    </citation>
    <scope>IDENTIFICATION</scope>
</reference>
<name>H2ZEP8_CIOSA</name>
<protein>
    <submittedName>
        <fullName evidence="3">Uncharacterized protein</fullName>
    </submittedName>
</protein>
<dbReference type="PANTHER" id="PTHR23169:SF23">
    <property type="entry name" value="SHORT STOP, ISOFORM H"/>
    <property type="match status" value="1"/>
</dbReference>
<dbReference type="STRING" id="51511.ENSCSAVP00000016064"/>
<keyword evidence="2" id="KW-0677">Repeat</keyword>
<evidence type="ECO:0000313" key="4">
    <source>
        <dbReference type="Proteomes" id="UP000007875"/>
    </source>
</evidence>
<keyword evidence="4" id="KW-1185">Reference proteome</keyword>
<dbReference type="Proteomes" id="UP000007875">
    <property type="component" value="Unassembled WGS sequence"/>
</dbReference>
<dbReference type="eggNOG" id="KOG0516">
    <property type="taxonomic scope" value="Eukaryota"/>
</dbReference>
<dbReference type="GO" id="GO:0042060">
    <property type="term" value="P:wound healing"/>
    <property type="evidence" value="ECO:0007669"/>
    <property type="project" value="TreeGrafter"/>
</dbReference>
<accession>H2ZEP8</accession>
<dbReference type="AlphaFoldDB" id="H2ZEP8"/>
<dbReference type="GeneTree" id="ENSGT00940000154843"/>
<dbReference type="GO" id="GO:0005882">
    <property type="term" value="C:intermediate filament"/>
    <property type="evidence" value="ECO:0007669"/>
    <property type="project" value="TreeGrafter"/>
</dbReference>
<dbReference type="PANTHER" id="PTHR23169">
    <property type="entry name" value="ENVOPLAKIN"/>
    <property type="match status" value="1"/>
</dbReference>
<evidence type="ECO:0000256" key="1">
    <source>
        <dbReference type="ARBA" id="ARBA00022553"/>
    </source>
</evidence>
<dbReference type="InParanoid" id="H2ZEP8"/>
<dbReference type="InterPro" id="IPR001101">
    <property type="entry name" value="Plectin_repeat"/>
</dbReference>
<proteinExistence type="predicted"/>
<dbReference type="InterPro" id="IPR043197">
    <property type="entry name" value="Plakin"/>
</dbReference>
<evidence type="ECO:0000256" key="2">
    <source>
        <dbReference type="ARBA" id="ARBA00022737"/>
    </source>
</evidence>
<evidence type="ECO:0000313" key="3">
    <source>
        <dbReference type="Ensembl" id="ENSCSAVP00000016064.1"/>
    </source>
</evidence>
<dbReference type="GO" id="GO:0045104">
    <property type="term" value="P:intermediate filament cytoskeleton organization"/>
    <property type="evidence" value="ECO:0007669"/>
    <property type="project" value="InterPro"/>
</dbReference>
<dbReference type="Gene3D" id="3.90.1290.10">
    <property type="entry name" value="Plakin repeat"/>
    <property type="match status" value="1"/>
</dbReference>
<reference evidence="3" key="3">
    <citation type="submission" date="2025-09" db="UniProtKB">
        <authorList>
            <consortium name="Ensembl"/>
        </authorList>
    </citation>
    <scope>IDENTIFICATION</scope>
</reference>
<organism evidence="3 4">
    <name type="scientific">Ciona savignyi</name>
    <name type="common">Pacific transparent sea squirt</name>
    <dbReference type="NCBI Taxonomy" id="51511"/>
    <lineage>
        <taxon>Eukaryota</taxon>
        <taxon>Metazoa</taxon>
        <taxon>Chordata</taxon>
        <taxon>Tunicata</taxon>
        <taxon>Ascidiacea</taxon>
        <taxon>Phlebobranchia</taxon>
        <taxon>Cionidae</taxon>
        <taxon>Ciona</taxon>
    </lineage>
</organism>
<dbReference type="HOGENOM" id="CLU_1271906_0_0_1"/>
<dbReference type="GO" id="GO:0005737">
    <property type="term" value="C:cytoplasm"/>
    <property type="evidence" value="ECO:0007669"/>
    <property type="project" value="TreeGrafter"/>
</dbReference>
<dbReference type="SMART" id="SM00250">
    <property type="entry name" value="PLEC"/>
    <property type="match status" value="3"/>
</dbReference>
<dbReference type="Ensembl" id="ENSCSAVT00000016244.1">
    <property type="protein sequence ID" value="ENSCSAVP00000016064.1"/>
    <property type="gene ID" value="ENSCSAVG00000009457.1"/>
</dbReference>
<dbReference type="GO" id="GO:0005198">
    <property type="term" value="F:structural molecule activity"/>
    <property type="evidence" value="ECO:0007669"/>
    <property type="project" value="TreeGrafter"/>
</dbReference>
<dbReference type="InterPro" id="IPR035915">
    <property type="entry name" value="Plakin_repeat_sf"/>
</dbReference>
<keyword evidence="1" id="KW-0597">Phosphoprotein</keyword>